<gene>
    <name evidence="1" type="ORF">I9054_017525</name>
</gene>
<dbReference type="RefSeq" id="WP_009585693.1">
    <property type="nucleotide sequence ID" value="NZ_BKEF01000001.1"/>
</dbReference>
<organism evidence="1 2">
    <name type="scientific">Acinetobacter bereziniae</name>
    <name type="common">Acinetobacter genomosp. 10</name>
    <dbReference type="NCBI Taxonomy" id="106648"/>
    <lineage>
        <taxon>Bacteria</taxon>
        <taxon>Pseudomonadati</taxon>
        <taxon>Pseudomonadota</taxon>
        <taxon>Gammaproteobacteria</taxon>
        <taxon>Moraxellales</taxon>
        <taxon>Moraxellaceae</taxon>
        <taxon>Acinetobacter</taxon>
    </lineage>
</organism>
<name>A0A0A8TUI3_ACIBZ</name>
<dbReference type="EMBL" id="CP092085">
    <property type="protein sequence ID" value="UUN97135.1"/>
    <property type="molecule type" value="Genomic_DNA"/>
</dbReference>
<accession>A0A0A8TUI3</accession>
<dbReference type="AlphaFoldDB" id="A0A0A8TUI3"/>
<reference evidence="1" key="1">
    <citation type="submission" date="2022-02" db="EMBL/GenBank/DDBJ databases">
        <title>Characterization of Tn125 harboring carbapenem-resistant Acinetobacter bereziniae clinical isolates.</title>
        <authorList>
            <person name="Wong N.-K."/>
            <person name="Pan Q."/>
        </authorList>
    </citation>
    <scope>NUCLEOTIDE SEQUENCE</scope>
    <source>
        <strain evidence="1">GD03393</strain>
    </source>
</reference>
<evidence type="ECO:0000313" key="1">
    <source>
        <dbReference type="EMBL" id="UUN97135.1"/>
    </source>
</evidence>
<proteinExistence type="predicted"/>
<dbReference type="Proteomes" id="UP000644140">
    <property type="component" value="Chromosome"/>
</dbReference>
<dbReference type="InterPro" id="IPR058087">
    <property type="entry name" value="XAC2610_dom"/>
</dbReference>
<protein>
    <submittedName>
        <fullName evidence="1">Uncharacterized protein</fullName>
    </submittedName>
</protein>
<dbReference type="NCBIfam" id="NF047539">
    <property type="entry name" value="XAC2610_fam"/>
    <property type="match status" value="1"/>
</dbReference>
<sequence>MMKQVIKTICQSVGISLVLSLSIAQAQVFEIKNGSKHYDAIIDMACEKNECGDKAEVKLFKKGSKAVFQAFHSDELTMYLDENFMPSVNVIELYGEQSPLIFDDFNFDGTQDLAIRNGHYGPYGGPVYDIYVFNQSKQKFVLSQELSVLTQENLGMFQLDKKRKRIIALNKSGCCYHIRSEYQVVPKKGLLLVREFIEDELTSSGNQVKVTDRHLINGKWKEKVKYYPSEKYYAQ</sequence>
<dbReference type="STRING" id="106648.GCA_000753985_04182"/>
<evidence type="ECO:0000313" key="2">
    <source>
        <dbReference type="Proteomes" id="UP000644140"/>
    </source>
</evidence>